<protein>
    <recommendedName>
        <fullName evidence="6">Glycosyltransferase family 1 protein</fullName>
    </recommendedName>
</protein>
<dbReference type="Pfam" id="PF13439">
    <property type="entry name" value="Glyco_transf_4"/>
    <property type="match status" value="1"/>
</dbReference>
<evidence type="ECO:0000259" key="2">
    <source>
        <dbReference type="Pfam" id="PF00534"/>
    </source>
</evidence>
<dbReference type="InterPro" id="IPR028098">
    <property type="entry name" value="Glyco_trans_4-like_N"/>
</dbReference>
<evidence type="ECO:0000256" key="1">
    <source>
        <dbReference type="ARBA" id="ARBA00022679"/>
    </source>
</evidence>
<evidence type="ECO:0000313" key="4">
    <source>
        <dbReference type="EMBL" id="PIS06674.1"/>
    </source>
</evidence>
<dbReference type="SUPFAM" id="SSF53756">
    <property type="entry name" value="UDP-Glycosyltransferase/glycogen phosphorylase"/>
    <property type="match status" value="1"/>
</dbReference>
<dbReference type="Proteomes" id="UP000231162">
    <property type="component" value="Unassembled WGS sequence"/>
</dbReference>
<sequence>MKICIDATRFVIENAGIARYIKNIVAFLAHVTAPGDELCFIVTFMRHYARKDEKIAWLKKYGSVHVHIIPGKWKEYFWEKKWAGIYFKRWFSGCDVLFAPSYFELPVFTALPSVVVIYDLTTARFPKQRGEQLSARLTRLTRQAANRADAVCAISKQTKDDLVTYCSIDPAKITVTLLACDPAFTHTQTKRTNTLLTVGTLEPRKNLITIIKAFQKLPDNLLKTWRLLIVGGKGWNDEEILSIISNNRATQSTQLLGFIPDTHLAQLYARAGLFVYIPLFEGFGLPVLEAMTCGAPVITSNVSSLPEVGGDACAYLKDIYDDTKLATMFIQYMTDKTKRDTLSKKGLQRARTSSWDKTARATYSLIRKTHKEHV</sequence>
<evidence type="ECO:0008006" key="6">
    <source>
        <dbReference type="Google" id="ProtNLM"/>
    </source>
</evidence>
<comment type="caution">
    <text evidence="4">The sequence shown here is derived from an EMBL/GenBank/DDBJ whole genome shotgun (WGS) entry which is preliminary data.</text>
</comment>
<dbReference type="PANTHER" id="PTHR46401">
    <property type="entry name" value="GLYCOSYLTRANSFERASE WBBK-RELATED"/>
    <property type="match status" value="1"/>
</dbReference>
<feature type="domain" description="Glycosyl transferase family 1" evidence="2">
    <location>
        <begin position="190"/>
        <end position="347"/>
    </location>
</feature>
<dbReference type="CDD" id="cd03809">
    <property type="entry name" value="GT4_MtfB-like"/>
    <property type="match status" value="1"/>
</dbReference>
<dbReference type="GO" id="GO:0016757">
    <property type="term" value="F:glycosyltransferase activity"/>
    <property type="evidence" value="ECO:0007669"/>
    <property type="project" value="InterPro"/>
</dbReference>
<reference evidence="5" key="1">
    <citation type="submission" date="2017-09" db="EMBL/GenBank/DDBJ databases">
        <title>Depth-based differentiation of microbial function through sediment-hosted aquifers and enrichment of novel symbionts in the deep terrestrial subsurface.</title>
        <authorList>
            <person name="Probst A.J."/>
            <person name="Ladd B."/>
            <person name="Jarett J.K."/>
            <person name="Geller-Mcgrath D.E."/>
            <person name="Sieber C.M.K."/>
            <person name="Emerson J.B."/>
            <person name="Anantharaman K."/>
            <person name="Thomas B.C."/>
            <person name="Malmstrom R."/>
            <person name="Stieglmeier M."/>
            <person name="Klingl A."/>
            <person name="Woyke T."/>
            <person name="Ryan C.M."/>
            <person name="Banfield J.F."/>
        </authorList>
    </citation>
    <scope>NUCLEOTIDE SEQUENCE [LARGE SCALE GENOMIC DNA]</scope>
</reference>
<dbReference type="Pfam" id="PF00534">
    <property type="entry name" value="Glycos_transf_1"/>
    <property type="match status" value="1"/>
</dbReference>
<gene>
    <name evidence="4" type="ORF">COT79_03360</name>
</gene>
<dbReference type="AlphaFoldDB" id="A0A2M6R7L3"/>
<feature type="domain" description="Glycosyltransferase subfamily 4-like N-terminal" evidence="3">
    <location>
        <begin position="16"/>
        <end position="176"/>
    </location>
</feature>
<evidence type="ECO:0000259" key="3">
    <source>
        <dbReference type="Pfam" id="PF13439"/>
    </source>
</evidence>
<dbReference type="EMBL" id="PEZX01000042">
    <property type="protein sequence ID" value="PIS06674.1"/>
    <property type="molecule type" value="Genomic_DNA"/>
</dbReference>
<accession>A0A2M6R7L3</accession>
<dbReference type="InterPro" id="IPR001296">
    <property type="entry name" value="Glyco_trans_1"/>
</dbReference>
<dbReference type="GO" id="GO:0009103">
    <property type="term" value="P:lipopolysaccharide biosynthetic process"/>
    <property type="evidence" value="ECO:0007669"/>
    <property type="project" value="TreeGrafter"/>
</dbReference>
<dbReference type="Gene3D" id="3.40.50.2000">
    <property type="entry name" value="Glycogen Phosphorylase B"/>
    <property type="match status" value="2"/>
</dbReference>
<organism evidence="4 5">
    <name type="scientific">Candidatus Berkelbacteria bacterium CG10_big_fil_rev_8_21_14_0_10_43_14</name>
    <dbReference type="NCBI Taxonomy" id="1974515"/>
    <lineage>
        <taxon>Bacteria</taxon>
        <taxon>Candidatus Berkelbacteria</taxon>
    </lineage>
</organism>
<proteinExistence type="predicted"/>
<dbReference type="PANTHER" id="PTHR46401:SF2">
    <property type="entry name" value="GLYCOSYLTRANSFERASE WBBK-RELATED"/>
    <property type="match status" value="1"/>
</dbReference>
<keyword evidence="1" id="KW-0808">Transferase</keyword>
<name>A0A2M6R7L3_9BACT</name>
<evidence type="ECO:0000313" key="5">
    <source>
        <dbReference type="Proteomes" id="UP000231162"/>
    </source>
</evidence>